<accession>A0AAN9Q990</accession>
<reference evidence="1 2" key="1">
    <citation type="submission" date="2024-01" db="EMBL/GenBank/DDBJ databases">
        <title>The genomes of 5 underutilized Papilionoideae crops provide insights into root nodulation and disease resistanc.</title>
        <authorList>
            <person name="Jiang F."/>
        </authorList>
    </citation>
    <scope>NUCLEOTIDE SEQUENCE [LARGE SCALE GENOMIC DNA]</scope>
    <source>
        <strain evidence="1">LVBAO_FW01</strain>
        <tissue evidence="1">Leaves</tissue>
    </source>
</reference>
<keyword evidence="2" id="KW-1185">Reference proteome</keyword>
<name>A0AAN9Q990_CANGL</name>
<gene>
    <name evidence="1" type="ORF">VNO77_25981</name>
</gene>
<proteinExistence type="predicted"/>
<dbReference type="AlphaFoldDB" id="A0AAN9Q990"/>
<protein>
    <submittedName>
        <fullName evidence="1">Uncharacterized protein</fullName>
    </submittedName>
</protein>
<evidence type="ECO:0000313" key="2">
    <source>
        <dbReference type="Proteomes" id="UP001367508"/>
    </source>
</evidence>
<organism evidence="1 2">
    <name type="scientific">Canavalia gladiata</name>
    <name type="common">Sword bean</name>
    <name type="synonym">Dolichos gladiatus</name>
    <dbReference type="NCBI Taxonomy" id="3824"/>
    <lineage>
        <taxon>Eukaryota</taxon>
        <taxon>Viridiplantae</taxon>
        <taxon>Streptophyta</taxon>
        <taxon>Embryophyta</taxon>
        <taxon>Tracheophyta</taxon>
        <taxon>Spermatophyta</taxon>
        <taxon>Magnoliopsida</taxon>
        <taxon>eudicotyledons</taxon>
        <taxon>Gunneridae</taxon>
        <taxon>Pentapetalae</taxon>
        <taxon>rosids</taxon>
        <taxon>fabids</taxon>
        <taxon>Fabales</taxon>
        <taxon>Fabaceae</taxon>
        <taxon>Papilionoideae</taxon>
        <taxon>50 kb inversion clade</taxon>
        <taxon>NPAAA clade</taxon>
        <taxon>indigoferoid/millettioid clade</taxon>
        <taxon>Phaseoleae</taxon>
        <taxon>Canavalia</taxon>
    </lineage>
</organism>
<dbReference type="Proteomes" id="UP001367508">
    <property type="component" value="Unassembled WGS sequence"/>
</dbReference>
<evidence type="ECO:0000313" key="1">
    <source>
        <dbReference type="EMBL" id="KAK7322593.1"/>
    </source>
</evidence>
<dbReference type="EMBL" id="JAYMYQ010000006">
    <property type="protein sequence ID" value="KAK7322593.1"/>
    <property type="molecule type" value="Genomic_DNA"/>
</dbReference>
<comment type="caution">
    <text evidence="1">The sequence shown here is derived from an EMBL/GenBank/DDBJ whole genome shotgun (WGS) entry which is preliminary data.</text>
</comment>
<sequence>METLLAVVKLHPRNGFIKHMAWRFATLLPKHKTLAQGLCMPLMQNLEVDYKTSELWQQILRRREFLPSSTSMELVILL</sequence>